<evidence type="ECO:0000259" key="4">
    <source>
        <dbReference type="PROSITE" id="PS50109"/>
    </source>
</evidence>
<dbReference type="Gene3D" id="3.30.565.10">
    <property type="entry name" value="Histidine kinase-like ATPase, C-terminal domain"/>
    <property type="match status" value="1"/>
</dbReference>
<dbReference type="Gene3D" id="1.10.287.130">
    <property type="match status" value="1"/>
</dbReference>
<dbReference type="RefSeq" id="WP_215242046.1">
    <property type="nucleotide sequence ID" value="NZ_CAJRAF010000004.1"/>
</dbReference>
<dbReference type="Proteomes" id="UP000680038">
    <property type="component" value="Unassembled WGS sequence"/>
</dbReference>
<dbReference type="SUPFAM" id="SSF63829">
    <property type="entry name" value="Calcium-dependent phosphotriesterase"/>
    <property type="match status" value="1"/>
</dbReference>
<dbReference type="SUPFAM" id="SSF47384">
    <property type="entry name" value="Homodimeric domain of signal transducing histidine kinase"/>
    <property type="match status" value="1"/>
</dbReference>
<sequence length="1069" mass="121899">MKTLYVIFFLAGILSSGYAQTGIEYDRSKFNLTQYTDENGLPQNTIKSIAADENGFIWLSTENGLVRFDGQQFYIFDKSNLPLTTNSFFSLKPRIDINQAYTRFSIKKSDSTERRYPKIPLVAGIDDNVAYMIEAGRIVRHPTYTQMIKKLPYMEAGKDSTYIAASLSFENKSVRPPKHYIIMVPGEKGSFYVCHPDKIEFYALWKKKFEVTMNRKKLTDFFTIGNQLFYLENEGKITRVGQHIVSTTVLEGDILLHPGYRDKKNDMQLIWNSASDQAFIYLDKNLYAVRVISTGRIYTTMEINDLDFISNGIAYVYYDEFNQRFFLASITKGLLILTKRPFQTVRSELGITENIFYAQTPFGPDAVLSPLGVVAGLTTPSDRPKLPAFAKNMDWDRYSILTDKRGQIWTKELTRVLCFNGNGTEKMAVWDIGDQVSQLYEGPDGIIWIGTQNRGLYSIAKAGAAPKQRFNLDKGAGVSYIMQESKNVLWVGTNKGLYRLYTATGKKEPIKGTEGMYIRSIYIHPGKQAQVWFSTYENGFHLYQGEKLTSFPLDQNKYLAATHCIVLDKKGFFWMPTNHGLFQISHQDLLNYARKPFDLYYQFYDKSYGFGTNEFNGGCQPCALRLANGYLSLPSLDGLVWFNPEKINPDTPGRTIIADRYGEKGEVRTFSSDTLTLPLDPEQVVIYFATPYFGHKANLQASYSLVENGNERLTQSWLPVIGGSKSIQLGNIKSGTYLLTIRLANGFGTSNYTYKKIRIIVPPHWYQTVWFRVFCVFIILMAIFIYFRLRVRYLKKMNQKLELAITTRTGELQHTLNALRESENELSRQMHIQSRLVASISHDVKTPLKFVRSASRRMSNIIQQKDFEYASEINATIENTISGMYDLMVNLTGFIKTQVYGGTVKLEPVNLYNLVALKINLFSTVIQEHNNIILNEVPKTLSTESHAHLLSIVLHNLLDNANKYCRNGQIRIYSYFEKSMLRLIISDSGPGMPAPLTQWLNTPPAFDHIDNLKNLSGQFGGLGLIIVKEISSLLHIKILVEVNNGTKIHLIFENFPTDNLPENNAFHLN</sequence>
<proteinExistence type="predicted"/>
<keyword evidence="2" id="KW-0472">Membrane</keyword>
<dbReference type="EC" id="2.7.-.-" evidence="5"/>
<dbReference type="InterPro" id="IPR005467">
    <property type="entry name" value="His_kinase_dom"/>
</dbReference>
<dbReference type="Pfam" id="PF07494">
    <property type="entry name" value="Reg_prop"/>
    <property type="match status" value="2"/>
</dbReference>
<dbReference type="Pfam" id="PF02518">
    <property type="entry name" value="HATPase_c"/>
    <property type="match status" value="1"/>
</dbReference>
<evidence type="ECO:0000256" key="2">
    <source>
        <dbReference type="SAM" id="Phobius"/>
    </source>
</evidence>
<name>A0A916JGQ3_9BACT</name>
<evidence type="ECO:0000256" key="1">
    <source>
        <dbReference type="ARBA" id="ARBA00022553"/>
    </source>
</evidence>
<gene>
    <name evidence="5" type="primary">sasA_31</name>
    <name evidence="5" type="ORF">DYBT9275_05699</name>
</gene>
<dbReference type="GO" id="GO:0000155">
    <property type="term" value="F:phosphorelay sensor kinase activity"/>
    <property type="evidence" value="ECO:0007669"/>
    <property type="project" value="InterPro"/>
</dbReference>
<evidence type="ECO:0000313" key="5">
    <source>
        <dbReference type="EMBL" id="CAG5017093.1"/>
    </source>
</evidence>
<dbReference type="PANTHER" id="PTHR43547:SF2">
    <property type="entry name" value="HYBRID SIGNAL TRANSDUCTION HISTIDINE KINASE C"/>
    <property type="match status" value="1"/>
</dbReference>
<reference evidence="5" key="1">
    <citation type="submission" date="2021-04" db="EMBL/GenBank/DDBJ databases">
        <authorList>
            <person name="Rodrigo-Torres L."/>
            <person name="Arahal R. D."/>
            <person name="Lucena T."/>
        </authorList>
    </citation>
    <scope>NUCLEOTIDE SEQUENCE</scope>
    <source>
        <strain evidence="5">CECT 9275</strain>
    </source>
</reference>
<dbReference type="AlphaFoldDB" id="A0A916JGQ3"/>
<dbReference type="SUPFAM" id="SSF55874">
    <property type="entry name" value="ATPase domain of HSP90 chaperone/DNA topoisomerase II/histidine kinase"/>
    <property type="match status" value="1"/>
</dbReference>
<comment type="caution">
    <text evidence="5">The sequence shown here is derived from an EMBL/GenBank/DDBJ whole genome shotgun (WGS) entry which is preliminary data.</text>
</comment>
<evidence type="ECO:0000313" key="6">
    <source>
        <dbReference type="Proteomes" id="UP000680038"/>
    </source>
</evidence>
<dbReference type="InterPro" id="IPR003594">
    <property type="entry name" value="HATPase_dom"/>
</dbReference>
<dbReference type="PROSITE" id="PS50109">
    <property type="entry name" value="HIS_KIN"/>
    <property type="match status" value="1"/>
</dbReference>
<feature type="signal peptide" evidence="3">
    <location>
        <begin position="1"/>
        <end position="21"/>
    </location>
</feature>
<dbReference type="InterPro" id="IPR015943">
    <property type="entry name" value="WD40/YVTN_repeat-like_dom_sf"/>
</dbReference>
<feature type="chain" id="PRO_5037297346" evidence="3">
    <location>
        <begin position="22"/>
        <end position="1069"/>
    </location>
</feature>
<dbReference type="SMART" id="SM00387">
    <property type="entry name" value="HATPase_c"/>
    <property type="match status" value="1"/>
</dbReference>
<evidence type="ECO:0000256" key="3">
    <source>
        <dbReference type="SAM" id="SignalP"/>
    </source>
</evidence>
<feature type="domain" description="Histidine kinase" evidence="4">
    <location>
        <begin position="839"/>
        <end position="1056"/>
    </location>
</feature>
<accession>A0A916JGQ3</accession>
<dbReference type="Gene3D" id="2.60.40.10">
    <property type="entry name" value="Immunoglobulins"/>
    <property type="match status" value="1"/>
</dbReference>
<dbReference type="InterPro" id="IPR036890">
    <property type="entry name" value="HATPase_C_sf"/>
</dbReference>
<keyword evidence="2" id="KW-0812">Transmembrane</keyword>
<organism evidence="5 6">
    <name type="scientific">Dyadobacter helix</name>
    <dbReference type="NCBI Taxonomy" id="2822344"/>
    <lineage>
        <taxon>Bacteria</taxon>
        <taxon>Pseudomonadati</taxon>
        <taxon>Bacteroidota</taxon>
        <taxon>Cytophagia</taxon>
        <taxon>Cytophagales</taxon>
        <taxon>Spirosomataceae</taxon>
        <taxon>Dyadobacter</taxon>
    </lineage>
</organism>
<keyword evidence="3" id="KW-0732">Signal</keyword>
<dbReference type="PANTHER" id="PTHR43547">
    <property type="entry name" value="TWO-COMPONENT HISTIDINE KINASE"/>
    <property type="match status" value="1"/>
</dbReference>
<keyword evidence="2" id="KW-1133">Transmembrane helix</keyword>
<keyword evidence="1" id="KW-0597">Phosphoprotein</keyword>
<keyword evidence="5" id="KW-0808">Transferase</keyword>
<dbReference type="InterPro" id="IPR011110">
    <property type="entry name" value="Reg_prop"/>
</dbReference>
<dbReference type="EMBL" id="CAJRAF010000004">
    <property type="protein sequence ID" value="CAG5017093.1"/>
    <property type="molecule type" value="Genomic_DNA"/>
</dbReference>
<keyword evidence="6" id="KW-1185">Reference proteome</keyword>
<dbReference type="Gene3D" id="2.130.10.10">
    <property type="entry name" value="YVTN repeat-like/Quinoprotein amine dehydrogenase"/>
    <property type="match status" value="2"/>
</dbReference>
<feature type="transmembrane region" description="Helical" evidence="2">
    <location>
        <begin position="769"/>
        <end position="787"/>
    </location>
</feature>
<dbReference type="InterPro" id="IPR013783">
    <property type="entry name" value="Ig-like_fold"/>
</dbReference>
<dbReference type="InterPro" id="IPR036097">
    <property type="entry name" value="HisK_dim/P_sf"/>
</dbReference>
<protein>
    <submittedName>
        <fullName evidence="5">Adaptive-response sensory-kinase SasA</fullName>
        <ecNumber evidence="5">2.7.-.-</ecNumber>
    </submittedName>
</protein>